<dbReference type="PROSITE" id="PS50016">
    <property type="entry name" value="ZF_PHD_2"/>
    <property type="match status" value="1"/>
</dbReference>
<dbReference type="Pfam" id="PF00078">
    <property type="entry name" value="RVT_1"/>
    <property type="match status" value="1"/>
</dbReference>
<dbReference type="PANTHER" id="PTHR47331">
    <property type="entry name" value="PHD-TYPE DOMAIN-CONTAINING PROTEIN"/>
    <property type="match status" value="1"/>
</dbReference>
<feature type="region of interest" description="Disordered" evidence="5">
    <location>
        <begin position="263"/>
        <end position="282"/>
    </location>
</feature>
<dbReference type="Gene3D" id="3.30.420.10">
    <property type="entry name" value="Ribonuclease H-like superfamily/Ribonuclease H"/>
    <property type="match status" value="1"/>
</dbReference>
<feature type="region of interest" description="Disordered" evidence="5">
    <location>
        <begin position="1"/>
        <end position="35"/>
    </location>
</feature>
<dbReference type="Pfam" id="PF18701">
    <property type="entry name" value="DUF5641"/>
    <property type="match status" value="1"/>
</dbReference>
<dbReference type="SUPFAM" id="SSF53098">
    <property type="entry name" value="Ribonuclease H-like"/>
    <property type="match status" value="1"/>
</dbReference>
<keyword evidence="3" id="KW-0862">Zinc</keyword>
<dbReference type="Gene3D" id="3.10.10.10">
    <property type="entry name" value="HIV Type 1 Reverse Transcriptase, subunit A, domain 1"/>
    <property type="match status" value="1"/>
</dbReference>
<dbReference type="InterPro" id="IPR043128">
    <property type="entry name" value="Rev_trsase/Diguanyl_cyclase"/>
</dbReference>
<evidence type="ECO:0000256" key="5">
    <source>
        <dbReference type="SAM" id="MobiDB-lite"/>
    </source>
</evidence>
<dbReference type="InterPro" id="IPR036397">
    <property type="entry name" value="RNaseH_sf"/>
</dbReference>
<evidence type="ECO:0000256" key="4">
    <source>
        <dbReference type="PROSITE-ProRule" id="PRU00146"/>
    </source>
</evidence>
<organism evidence="8 9">
    <name type="scientific">Aedes albopictus</name>
    <name type="common">Asian tiger mosquito</name>
    <name type="synonym">Stegomyia albopicta</name>
    <dbReference type="NCBI Taxonomy" id="7160"/>
    <lineage>
        <taxon>Eukaryota</taxon>
        <taxon>Metazoa</taxon>
        <taxon>Ecdysozoa</taxon>
        <taxon>Arthropoda</taxon>
        <taxon>Hexapoda</taxon>
        <taxon>Insecta</taxon>
        <taxon>Pterygota</taxon>
        <taxon>Neoptera</taxon>
        <taxon>Endopterygota</taxon>
        <taxon>Diptera</taxon>
        <taxon>Nematocera</taxon>
        <taxon>Culicoidea</taxon>
        <taxon>Culicidae</taxon>
        <taxon>Culicinae</taxon>
        <taxon>Aedini</taxon>
        <taxon>Aedes</taxon>
        <taxon>Stegomyia</taxon>
    </lineage>
</organism>
<dbReference type="GeneID" id="134289414"/>
<dbReference type="SUPFAM" id="SSF57903">
    <property type="entry name" value="FYVE/PHD zinc finger"/>
    <property type="match status" value="1"/>
</dbReference>
<evidence type="ECO:0000259" key="6">
    <source>
        <dbReference type="PROSITE" id="PS50016"/>
    </source>
</evidence>
<dbReference type="InterPro" id="IPR001965">
    <property type="entry name" value="Znf_PHD"/>
</dbReference>
<dbReference type="InterPro" id="IPR040676">
    <property type="entry name" value="DUF5641"/>
</dbReference>
<name>A0ABM2A555_AEDAL</name>
<dbReference type="CDD" id="cd01644">
    <property type="entry name" value="RT_pepA17"/>
    <property type="match status" value="1"/>
</dbReference>
<feature type="compositionally biased region" description="Basic and acidic residues" evidence="5">
    <location>
        <begin position="20"/>
        <end position="30"/>
    </location>
</feature>
<dbReference type="Proteomes" id="UP000069940">
    <property type="component" value="Unassembled WGS sequence"/>
</dbReference>
<dbReference type="InterPro" id="IPR011011">
    <property type="entry name" value="Znf_FYVE_PHD"/>
</dbReference>
<dbReference type="InterPro" id="IPR012337">
    <property type="entry name" value="RNaseH-like_sf"/>
</dbReference>
<evidence type="ECO:0000256" key="3">
    <source>
        <dbReference type="ARBA" id="ARBA00022833"/>
    </source>
</evidence>
<dbReference type="EnsemblMetazoa" id="AALFPA23_024560.R36611">
    <property type="protein sequence ID" value="AALFPA23_024560.P36611"/>
    <property type="gene ID" value="AALFPA23_024560"/>
</dbReference>
<feature type="region of interest" description="Disordered" evidence="5">
    <location>
        <begin position="2083"/>
        <end position="2121"/>
    </location>
</feature>
<dbReference type="PROSITE" id="PS50994">
    <property type="entry name" value="INTEGRASE"/>
    <property type="match status" value="1"/>
</dbReference>
<dbReference type="PROSITE" id="PS01359">
    <property type="entry name" value="ZF_PHD_1"/>
    <property type="match status" value="1"/>
</dbReference>
<reference evidence="8" key="2">
    <citation type="submission" date="2025-05" db="UniProtKB">
        <authorList>
            <consortium name="EnsemblMetazoa"/>
        </authorList>
    </citation>
    <scope>IDENTIFICATION</scope>
    <source>
        <strain evidence="8">Foshan</strain>
    </source>
</reference>
<dbReference type="InterPro" id="IPR043502">
    <property type="entry name" value="DNA/RNA_pol_sf"/>
</dbReference>
<dbReference type="InterPro" id="IPR013083">
    <property type="entry name" value="Znf_RING/FYVE/PHD"/>
</dbReference>
<feature type="compositionally biased region" description="Polar residues" evidence="5">
    <location>
        <begin position="8"/>
        <end position="18"/>
    </location>
</feature>
<dbReference type="InterPro" id="IPR000477">
    <property type="entry name" value="RT_dom"/>
</dbReference>
<dbReference type="InterPro" id="IPR019786">
    <property type="entry name" value="Zinc_finger_PHD-type_CS"/>
</dbReference>
<evidence type="ECO:0000256" key="2">
    <source>
        <dbReference type="ARBA" id="ARBA00022771"/>
    </source>
</evidence>
<dbReference type="InterPro" id="IPR005312">
    <property type="entry name" value="DUF1759"/>
</dbReference>
<evidence type="ECO:0000313" key="8">
    <source>
        <dbReference type="EnsemblMetazoa" id="AALFPA23_024560.P36611"/>
    </source>
</evidence>
<proteinExistence type="predicted"/>
<dbReference type="PANTHER" id="PTHR47331:SF1">
    <property type="entry name" value="GAG-LIKE PROTEIN"/>
    <property type="match status" value="1"/>
</dbReference>
<evidence type="ECO:0000313" key="9">
    <source>
        <dbReference type="Proteomes" id="UP000069940"/>
    </source>
</evidence>
<dbReference type="RefSeq" id="XP_062711193.1">
    <property type="nucleotide sequence ID" value="XM_062855209.1"/>
</dbReference>
<dbReference type="Gene3D" id="3.30.70.270">
    <property type="match status" value="1"/>
</dbReference>
<feature type="compositionally biased region" description="Polar residues" evidence="5">
    <location>
        <begin position="360"/>
        <end position="391"/>
    </location>
</feature>
<feature type="domain" description="PHD-type" evidence="6">
    <location>
        <begin position="30"/>
        <end position="78"/>
    </location>
</feature>
<feature type="region of interest" description="Disordered" evidence="5">
    <location>
        <begin position="356"/>
        <end position="400"/>
    </location>
</feature>
<evidence type="ECO:0000256" key="1">
    <source>
        <dbReference type="ARBA" id="ARBA00022723"/>
    </source>
</evidence>
<dbReference type="SMART" id="SM00249">
    <property type="entry name" value="PHD"/>
    <property type="match status" value="1"/>
</dbReference>
<sequence>MIGRTPMKTRSASAASGTKTRREEDPVNRDHHCKSCRNEDDTRMVQCDKCNDWYHFECVSVDQDVADRDWLCPTCQPIRGAIPKGFVSTASARLPVCTQTSASNPSVRVTSVPLSIVPHIPTNQFALPNACDGDTNNSMLTHVGSNRIFPPLSRTSALREVDKATVMPSTFTLASSVARCHTIAPLNPTIPSTVQASEAYPTARPTVTSQSHYLAVPSSLHQPVSSMANIPLASSTIVPTIGHASNEPPRLTSDMQRNIAKQGFGDTSSQHSGSSKQSSKQLRLKLQMQMLDEERKLQEQEYARKKEYLHKRYNLLMEIASETSSVVDVEEENRDEIVDEWLNVGMNMDHIPAQHGPLPSHSQQHGMPPSTQLTQRRNPTLHRQTNSTEHQNAAFPQPDVPIQQSCVPGFSRMRIETGPSRGIHNRRLRIDEPSHVTTIEDDCNNLTRSQVVARQAVSRELPVFSGTPEEWPLFLSSFTTTTSMCGFTPEENLVRLQKCLSGKAHDAVKCMLMHPSNVPQIIATLKMRFGNPEVIVHNLITKISSTPAPKVDKLDSIIEFSLAVQNLCATIEACQLEEYTYNVALLRELVDKLPPSIKFEWAKYRRDFASVNLSIFSAWLYEIAETICPLVALPSESRVHRSGKNYPTYLNAHAEDVNEKSVPPKQADNKCLVCKGSCTSVDKCQRFEEFSYNSKWATIKELGLCRKCLRAHKGACKSQKLCGKNGCEYKHHYLLHNNQRDVVAPTDQDCGNSTASVSRELSESRCNTHHMPTNKNLFRVVPVVLYGAGRSLKTFAFLDDGSSLSFIDETLAKELAITGKREPLCLKWTANTSRMENESSNLTLQISGTKEYHKKYTIRGVHTVSSLDLFRQSVNVRELCAQYQHLRGIPVESYQDVQPRLLIGVNNANLSYPLEGREGQMFEPIATKTRLGWVIHGGSETNESFLGYHSIQACTCDANTADSLGNAIREYFSLEGVGITKPETPLLSCEDRRAQQILASVTQTENGHYQTPLLWKYDNFRLPNSKPVALRRFHCLESRMQKDPVLGAMVRAKINDYLKLGYVRKLTKEEDEMRIDRKWFIPIFPVFNPNKPGKIRIVWDWAAKTNGLSLNSMLLKGPDQLIPLNDVLYKFRENKIGISGDIREMFLQVLIAKEDQYCQLFLWKENPTDEAPSTYVTQVMTFGACCSPSCAQYIKNANAEKYADKHPRAVEAITKQHYVDDMLLSVETEEEAIQLAQNVRDIHATAGFEIRNWISNSPAVIQALEEEKTEQKSLNIGSELATEKVLGMWWCTSTDSFIYKLSSKHSASLLAGQRVPTKREILRTLMSIFDPLGLLSNVLIFLKILFQEIWRSSIGWDDQIPDHLHDKWEQWLRILPKVQEVTIPRCYRSVITISSETLVQLHTFVDASELGYAAVVYLRFQQGDAVECTIVGAKSRVAPLKFVSIPRLELQSAVIGVRLASAISNALSFKIDECFYWTDARDVLCWLRSDHRRYSSYVAWRVSEILDATDVKTWRWVSSKDNVADQATKWKRQVDLSSSSKWYKGPDFLQRSTEYWPTEPFSTVSTKEELRASLLYHHVVPDPLLQVERFSTWKRILRVTATVVRFVSNIRSKIGKTACSTGPFSRSELQQASNILYRQAQSRVYQDEISLLLRPAAERKMIPRNSSIFNLNPFLDENRVLRMRGRISACEYVTADAHNPIILPKEDYITMLVIKDYHSRYHHRNHETVLNELRQVFRIAKLRVLFKKVRATCQLCKIQRAIPNPPLMGDLPPARLAAFARPFSYVGIDYFGPLVVVVGRRSEKRWGVLITCLTVRAVHLEIAHSLTADSCIMAIRNFMARRGVPIRIYSDRGTNFVAASKELEEALKELKQDRVMQEIVSEHTEWIFLPPASPHMGGAWERLVQTVKANLLQLKPGRHPTDEVLRNCLMEIENLINSRPLTHVPVDDPEAPVLTPNHFILGSSSGLKPASILDDSGIVLRRAWRASQVEANIFWQRWLRDYSPELTRRTKWFTDVKAIEENDIVLIVDPALPRNCWPKGRVVGVNRGKDARIRSAAIQTVNGIYERPATKIAVLDVRRDKEVSQASGVPRGECHDPSVGASYPADRSSRSTMVVGRKSHS</sequence>
<keyword evidence="9" id="KW-1185">Reference proteome</keyword>
<reference evidence="9" key="1">
    <citation type="journal article" date="2015" name="Proc. Natl. Acad. Sci. U.S.A.">
        <title>Genome sequence of the Asian Tiger mosquito, Aedes albopictus, reveals insights into its biology, genetics, and evolution.</title>
        <authorList>
            <person name="Chen X.G."/>
            <person name="Jiang X."/>
            <person name="Gu J."/>
            <person name="Xu M."/>
            <person name="Wu Y."/>
            <person name="Deng Y."/>
            <person name="Zhang C."/>
            <person name="Bonizzoni M."/>
            <person name="Dermauw W."/>
            <person name="Vontas J."/>
            <person name="Armbruster P."/>
            <person name="Huang X."/>
            <person name="Yang Y."/>
            <person name="Zhang H."/>
            <person name="He W."/>
            <person name="Peng H."/>
            <person name="Liu Y."/>
            <person name="Wu K."/>
            <person name="Chen J."/>
            <person name="Lirakis M."/>
            <person name="Topalis P."/>
            <person name="Van Leeuwen T."/>
            <person name="Hall A.B."/>
            <person name="Jiang X."/>
            <person name="Thorpe C."/>
            <person name="Mueller R.L."/>
            <person name="Sun C."/>
            <person name="Waterhouse R.M."/>
            <person name="Yan G."/>
            <person name="Tu Z.J."/>
            <person name="Fang X."/>
            <person name="James A.A."/>
        </authorList>
    </citation>
    <scope>NUCLEOTIDE SEQUENCE [LARGE SCALE GENOMIC DNA]</scope>
    <source>
        <strain evidence="9">Foshan</strain>
    </source>
</reference>
<feature type="compositionally biased region" description="Low complexity" evidence="5">
    <location>
        <begin position="268"/>
        <end position="282"/>
    </location>
</feature>
<dbReference type="Pfam" id="PF05380">
    <property type="entry name" value="Peptidase_A17"/>
    <property type="match status" value="1"/>
</dbReference>
<dbReference type="SUPFAM" id="SSF56672">
    <property type="entry name" value="DNA/RNA polymerases"/>
    <property type="match status" value="1"/>
</dbReference>
<feature type="domain" description="Integrase catalytic" evidence="7">
    <location>
        <begin position="1778"/>
        <end position="1964"/>
    </location>
</feature>
<protein>
    <submittedName>
        <fullName evidence="8">Uncharacterized protein</fullName>
    </submittedName>
</protein>
<evidence type="ECO:0000259" key="7">
    <source>
        <dbReference type="PROSITE" id="PS50994"/>
    </source>
</evidence>
<dbReference type="Pfam" id="PF03564">
    <property type="entry name" value="DUF1759"/>
    <property type="match status" value="1"/>
</dbReference>
<dbReference type="InterPro" id="IPR001584">
    <property type="entry name" value="Integrase_cat-core"/>
</dbReference>
<dbReference type="Gene3D" id="3.30.40.10">
    <property type="entry name" value="Zinc/RING finger domain, C3HC4 (zinc finger)"/>
    <property type="match status" value="1"/>
</dbReference>
<keyword evidence="2 4" id="KW-0863">Zinc-finger</keyword>
<dbReference type="InterPro" id="IPR008042">
    <property type="entry name" value="Retrotrans_Pao"/>
</dbReference>
<dbReference type="Pfam" id="PF00628">
    <property type="entry name" value="PHD"/>
    <property type="match status" value="1"/>
</dbReference>
<dbReference type="InterPro" id="IPR019787">
    <property type="entry name" value="Znf_PHD-finger"/>
</dbReference>
<accession>A0ABM2A555</accession>
<keyword evidence="1" id="KW-0479">Metal-binding</keyword>